<protein>
    <submittedName>
        <fullName evidence="3">Uncharacterized protein</fullName>
    </submittedName>
</protein>
<sequence length="86" mass="9789">MKRITKYLFDGSILLRSVLVSALLAVILTLINHYSSIMNMDLSESEWIQIAFTYLVLFLASLCNFVAQALQNEKHAEKQKGKILDL</sequence>
<dbReference type="RefSeq" id="WP_100715518.1">
    <property type="nucleotide sequence ID" value="NZ_NPDY01000037.1"/>
</dbReference>
<feature type="transmembrane region" description="Helical" evidence="1">
    <location>
        <begin position="12"/>
        <end position="35"/>
    </location>
</feature>
<dbReference type="Proteomes" id="UP000231962">
    <property type="component" value="Unassembled WGS sequence"/>
</dbReference>
<keyword evidence="1" id="KW-0812">Transmembrane</keyword>
<accession>A0A2M9ZIC0</accession>
<dbReference type="Proteomes" id="UP000231990">
    <property type="component" value="Unassembled WGS sequence"/>
</dbReference>
<evidence type="ECO:0000313" key="4">
    <source>
        <dbReference type="Proteomes" id="UP000231962"/>
    </source>
</evidence>
<evidence type="ECO:0000256" key="1">
    <source>
        <dbReference type="SAM" id="Phobius"/>
    </source>
</evidence>
<keyword evidence="1" id="KW-0472">Membrane</keyword>
<dbReference type="EMBL" id="NPDZ01000023">
    <property type="protein sequence ID" value="PJZ71703.1"/>
    <property type="molecule type" value="Genomic_DNA"/>
</dbReference>
<evidence type="ECO:0000313" key="2">
    <source>
        <dbReference type="EMBL" id="PJZ68066.1"/>
    </source>
</evidence>
<organism evidence="3 5">
    <name type="scientific">Leptospira perolatii</name>
    <dbReference type="NCBI Taxonomy" id="2023191"/>
    <lineage>
        <taxon>Bacteria</taxon>
        <taxon>Pseudomonadati</taxon>
        <taxon>Spirochaetota</taxon>
        <taxon>Spirochaetia</taxon>
        <taxon>Leptospirales</taxon>
        <taxon>Leptospiraceae</taxon>
        <taxon>Leptospira</taxon>
    </lineage>
</organism>
<comment type="caution">
    <text evidence="3">The sequence shown here is derived from an EMBL/GenBank/DDBJ whole genome shotgun (WGS) entry which is preliminary data.</text>
</comment>
<reference evidence="4 5" key="1">
    <citation type="submission" date="2017-07" db="EMBL/GenBank/DDBJ databases">
        <title>Leptospira spp. isolated from tropical soils.</title>
        <authorList>
            <person name="Thibeaux R."/>
            <person name="Iraola G."/>
            <person name="Ferres I."/>
            <person name="Bierque E."/>
            <person name="Girault D."/>
            <person name="Soupe-Gilbert M.-E."/>
            <person name="Picardeau M."/>
            <person name="Goarant C."/>
        </authorList>
    </citation>
    <scope>NUCLEOTIDE SEQUENCE [LARGE SCALE GENOMIC DNA]</scope>
    <source>
        <strain evidence="3 5">FH1-B-B1</strain>
        <strain evidence="2 4">FH1-B-C1</strain>
    </source>
</reference>
<proteinExistence type="predicted"/>
<evidence type="ECO:0000313" key="3">
    <source>
        <dbReference type="EMBL" id="PJZ71703.1"/>
    </source>
</evidence>
<evidence type="ECO:0000313" key="5">
    <source>
        <dbReference type="Proteomes" id="UP000231990"/>
    </source>
</evidence>
<keyword evidence="1" id="KW-1133">Transmembrane helix</keyword>
<dbReference type="AlphaFoldDB" id="A0A2M9ZIC0"/>
<gene>
    <name evidence="2" type="ORF">CH360_18145</name>
    <name evidence="3" type="ORF">CH373_18100</name>
</gene>
<keyword evidence="4" id="KW-1185">Reference proteome</keyword>
<name>A0A2M9ZIC0_9LEPT</name>
<dbReference type="EMBL" id="NPDY01000037">
    <property type="protein sequence ID" value="PJZ68066.1"/>
    <property type="molecule type" value="Genomic_DNA"/>
</dbReference>
<feature type="transmembrane region" description="Helical" evidence="1">
    <location>
        <begin position="47"/>
        <end position="70"/>
    </location>
</feature>